<dbReference type="Proteomes" id="UP001238805">
    <property type="component" value="Chromosome"/>
</dbReference>
<proteinExistence type="predicted"/>
<dbReference type="GO" id="GO:0016787">
    <property type="term" value="F:hydrolase activity"/>
    <property type="evidence" value="ECO:0007669"/>
    <property type="project" value="UniProtKB-KW"/>
</dbReference>
<dbReference type="InterPro" id="IPR051044">
    <property type="entry name" value="MAG_DAG_Lipase"/>
</dbReference>
<gene>
    <name evidence="2" type="ORF">QP029_12450</name>
</gene>
<organism evidence="2 3">
    <name type="scientific">Corynebacterium suedekumii</name>
    <dbReference type="NCBI Taxonomy" id="3049801"/>
    <lineage>
        <taxon>Bacteria</taxon>
        <taxon>Bacillati</taxon>
        <taxon>Actinomycetota</taxon>
        <taxon>Actinomycetes</taxon>
        <taxon>Mycobacteriales</taxon>
        <taxon>Corynebacteriaceae</taxon>
        <taxon>Corynebacterium</taxon>
    </lineage>
</organism>
<dbReference type="EMBL" id="CP126970">
    <property type="protein sequence ID" value="WIM69986.1"/>
    <property type="molecule type" value="Genomic_DNA"/>
</dbReference>
<name>A0ABY8VK16_9CORY</name>
<dbReference type="SUPFAM" id="SSF53474">
    <property type="entry name" value="alpha/beta-Hydrolases"/>
    <property type="match status" value="1"/>
</dbReference>
<evidence type="ECO:0000259" key="1">
    <source>
        <dbReference type="Pfam" id="PF12146"/>
    </source>
</evidence>
<evidence type="ECO:0000313" key="2">
    <source>
        <dbReference type="EMBL" id="WIM69986.1"/>
    </source>
</evidence>
<sequence length="333" mass="37164">MTLPEVTDWREDILGPDFQARDIRLGPDPEGEGEAVATLVRYLPQDAAVPDDWASRSAVLWVPGMTDYFFQAHVAERLHAAGHAFYALDLRKMGRARQPGQHWHYADDFRHYYPDLTAALTLVTATHPTMVPLAHSTGGLIVAMWANHLARNNRALHAKVAGIILNSPWLDMMYPRPIVALGRPVINALGRLAPHLEIPGGNLGSYGVSIHRDHHGHWDFNTEYKPVGGHRKYLGWLRQVVLNQKLVHSDAINVQVPVLTLCSATSRLNRPYSEKANTADTVLDVEQIQRWAPHLGEDVTVHPVAGARHDVFLSTPEPLAEALDVTERWLAQL</sequence>
<dbReference type="Pfam" id="PF12146">
    <property type="entry name" value="Hydrolase_4"/>
    <property type="match status" value="1"/>
</dbReference>
<feature type="domain" description="Serine aminopeptidase S33" evidence="1">
    <location>
        <begin position="56"/>
        <end position="312"/>
    </location>
</feature>
<keyword evidence="2" id="KW-0378">Hydrolase</keyword>
<keyword evidence="3" id="KW-1185">Reference proteome</keyword>
<dbReference type="InterPro" id="IPR029058">
    <property type="entry name" value="AB_hydrolase_fold"/>
</dbReference>
<dbReference type="RefSeq" id="WP_284874579.1">
    <property type="nucleotide sequence ID" value="NZ_CP126970.1"/>
</dbReference>
<reference evidence="2 3" key="1">
    <citation type="submission" date="2023-05" db="EMBL/GenBank/DDBJ databases">
        <title>Corynebacterium suedekumii sp. nov. and Corynebacterium breve sp. nov. isolated from raw cow's milk.</title>
        <authorList>
            <person name="Baer M.K."/>
            <person name="Mehl L."/>
            <person name="Hellmuth R."/>
            <person name="Marke G."/>
            <person name="Lipski A."/>
        </authorList>
    </citation>
    <scope>NUCLEOTIDE SEQUENCE [LARGE SCALE GENOMIC DNA]</scope>
    <source>
        <strain evidence="2 3">LM112</strain>
    </source>
</reference>
<dbReference type="Gene3D" id="3.40.50.1820">
    <property type="entry name" value="alpha/beta hydrolase"/>
    <property type="match status" value="1"/>
</dbReference>
<accession>A0ABY8VK16</accession>
<dbReference type="InterPro" id="IPR022742">
    <property type="entry name" value="Hydrolase_4"/>
</dbReference>
<protein>
    <submittedName>
        <fullName evidence="2">Alpha/beta hydrolase</fullName>
    </submittedName>
</protein>
<dbReference type="PANTHER" id="PTHR11614">
    <property type="entry name" value="PHOSPHOLIPASE-RELATED"/>
    <property type="match status" value="1"/>
</dbReference>
<evidence type="ECO:0000313" key="3">
    <source>
        <dbReference type="Proteomes" id="UP001238805"/>
    </source>
</evidence>